<name>A0A023DYF0_9PROT</name>
<dbReference type="InterPro" id="IPR021890">
    <property type="entry name" value="DUF3501"/>
</dbReference>
<gene>
    <name evidence="1" type="ORF">HE1_00798</name>
</gene>
<dbReference type="STRING" id="1427503.HE1_00798"/>
<dbReference type="OrthoDB" id="9780579at2"/>
<protein>
    <submittedName>
        <fullName evidence="1">Uncharacterized protein</fullName>
    </submittedName>
</protein>
<sequence>MIPFFESFYTPLLVQDFSFHGFKEERSLVIHKIMQFKRQRRVQLGPDFSITFEHKLLVWFQIQEMLLAESRFDGIEEEIAVYSPLIPKPNVLTITAMWEYSDPKIRYEQLKNLWNFRSYLYVSFKDEKYFSESLPEDTWISEGDRALSVNFLRFVMPKECIFPDSIHIHHPCYQADALIPESLWTAYEDIFSKND</sequence>
<dbReference type="RefSeq" id="WP_052567338.1">
    <property type="nucleotide sequence ID" value="NZ_BAUP01000099.1"/>
</dbReference>
<keyword evidence="2" id="KW-1185">Reference proteome</keyword>
<dbReference type="Pfam" id="PF12007">
    <property type="entry name" value="DUF3501"/>
    <property type="match status" value="1"/>
</dbReference>
<accession>A0A023DYF0</accession>
<reference evidence="1 2" key="1">
    <citation type="journal article" date="2014" name="FEMS Microbiol. Lett.">
        <title>Draft genome sequences of three Holospora species (Holospora obtusa, Holospora undulata, and Holospora elegans), endonuclear symbiotic bacteria of the ciliate Paramecium caudatum.</title>
        <authorList>
            <person name="Dohra H."/>
            <person name="Tanaka K."/>
            <person name="Suzuki T."/>
            <person name="Fujishima M."/>
            <person name="Suzuki H."/>
        </authorList>
    </citation>
    <scope>NUCLEOTIDE SEQUENCE [LARGE SCALE GENOMIC DNA]</scope>
    <source>
        <strain evidence="1 2">E1</strain>
    </source>
</reference>
<evidence type="ECO:0000313" key="2">
    <source>
        <dbReference type="Proteomes" id="UP000024842"/>
    </source>
</evidence>
<dbReference type="Proteomes" id="UP000024842">
    <property type="component" value="Unassembled WGS sequence"/>
</dbReference>
<evidence type="ECO:0000313" key="1">
    <source>
        <dbReference type="EMBL" id="GAJ46464.1"/>
    </source>
</evidence>
<dbReference type="AlphaFoldDB" id="A0A023DYF0"/>
<comment type="caution">
    <text evidence="1">The sequence shown here is derived from an EMBL/GenBank/DDBJ whole genome shotgun (WGS) entry which is preliminary data.</text>
</comment>
<proteinExistence type="predicted"/>
<organism evidence="1 2">
    <name type="scientific">Holospora elegans E1</name>
    <dbReference type="NCBI Taxonomy" id="1427503"/>
    <lineage>
        <taxon>Bacteria</taxon>
        <taxon>Pseudomonadati</taxon>
        <taxon>Pseudomonadota</taxon>
        <taxon>Alphaproteobacteria</taxon>
        <taxon>Holosporales</taxon>
        <taxon>Holosporaceae</taxon>
        <taxon>Holospora</taxon>
    </lineage>
</organism>
<dbReference type="EMBL" id="BAUP01000099">
    <property type="protein sequence ID" value="GAJ46464.1"/>
    <property type="molecule type" value="Genomic_DNA"/>
</dbReference>